<dbReference type="Proteomes" id="UP001241072">
    <property type="component" value="Unassembled WGS sequence"/>
</dbReference>
<organism evidence="4 5">
    <name type="scientific">Antiquaquibacter soli</name>
    <dbReference type="NCBI Taxonomy" id="3064523"/>
    <lineage>
        <taxon>Bacteria</taxon>
        <taxon>Bacillati</taxon>
        <taxon>Actinomycetota</taxon>
        <taxon>Actinomycetes</taxon>
        <taxon>Micrococcales</taxon>
        <taxon>Microbacteriaceae</taxon>
        <taxon>Antiquaquibacter</taxon>
    </lineage>
</organism>
<keyword evidence="4" id="KW-0032">Aminotransferase</keyword>
<dbReference type="InterPro" id="IPR043472">
    <property type="entry name" value="Macro_dom-like"/>
</dbReference>
<dbReference type="Pfam" id="PF00202">
    <property type="entry name" value="Aminotran_3"/>
    <property type="match status" value="2"/>
</dbReference>
<evidence type="ECO:0000256" key="2">
    <source>
        <dbReference type="ARBA" id="ARBA00022898"/>
    </source>
</evidence>
<evidence type="ECO:0000259" key="3">
    <source>
        <dbReference type="PROSITE" id="PS51154"/>
    </source>
</evidence>
<feature type="domain" description="Macro" evidence="3">
    <location>
        <begin position="416"/>
        <end position="591"/>
    </location>
</feature>
<dbReference type="PANTHER" id="PTHR43713:SF3">
    <property type="entry name" value="GLUTAMATE-1-SEMIALDEHYDE 2,1-AMINOMUTASE 1, CHLOROPLASTIC-RELATED"/>
    <property type="match status" value="1"/>
</dbReference>
<dbReference type="EMBL" id="JAUQUB010000003">
    <property type="protein sequence ID" value="MDO7883124.1"/>
    <property type="molecule type" value="Genomic_DNA"/>
</dbReference>
<dbReference type="Pfam" id="PF01661">
    <property type="entry name" value="Macro"/>
    <property type="match status" value="1"/>
</dbReference>
<dbReference type="SMART" id="SM00506">
    <property type="entry name" value="A1pp"/>
    <property type="match status" value="1"/>
</dbReference>
<evidence type="ECO:0000256" key="1">
    <source>
        <dbReference type="ARBA" id="ARBA00001933"/>
    </source>
</evidence>
<keyword evidence="5" id="KW-1185">Reference proteome</keyword>
<dbReference type="SUPFAM" id="SSF53383">
    <property type="entry name" value="PLP-dependent transferases"/>
    <property type="match status" value="1"/>
</dbReference>
<dbReference type="PANTHER" id="PTHR43713">
    <property type="entry name" value="GLUTAMATE-1-SEMIALDEHYDE 2,1-AMINOMUTASE"/>
    <property type="match status" value="1"/>
</dbReference>
<dbReference type="RefSeq" id="WP_305003555.1">
    <property type="nucleotide sequence ID" value="NZ_JAUQUB010000003.1"/>
</dbReference>
<evidence type="ECO:0000313" key="4">
    <source>
        <dbReference type="EMBL" id="MDO7883124.1"/>
    </source>
</evidence>
<accession>A0ABT9BQB0</accession>
<name>A0ABT9BQB0_9MICO</name>
<dbReference type="InterPro" id="IPR005814">
    <property type="entry name" value="Aminotrans_3"/>
</dbReference>
<comment type="cofactor">
    <cofactor evidence="1">
        <name>pyridoxal 5'-phosphate</name>
        <dbReference type="ChEBI" id="CHEBI:597326"/>
    </cofactor>
</comment>
<dbReference type="SUPFAM" id="SSF52949">
    <property type="entry name" value="Macro domain-like"/>
    <property type="match status" value="1"/>
</dbReference>
<dbReference type="InterPro" id="IPR015424">
    <property type="entry name" value="PyrdxlP-dep_Trfase"/>
</dbReference>
<gene>
    <name evidence="4" type="ORF">Q5716_12875</name>
</gene>
<dbReference type="Gene3D" id="3.90.1150.10">
    <property type="entry name" value="Aspartate Aminotransferase, domain 1"/>
    <property type="match status" value="1"/>
</dbReference>
<protein>
    <submittedName>
        <fullName evidence="4">Aminotransferase class III-fold pyridoxal phosphate-dependent enzyme</fullName>
    </submittedName>
</protein>
<dbReference type="InterPro" id="IPR015422">
    <property type="entry name" value="PyrdxlP-dep_Trfase_small"/>
</dbReference>
<proteinExistence type="predicted"/>
<sequence length="724" mass="77516">MPSLDSALRSAAERFTAANPASRQRWTDARQSLPGGNTRTVLFHDPFPLAFAGGHGAELTDLDGHTYTDFLGEFTAGLFGHSEPRILDAVRRALDGGINLGGHNDLEQRLAALLTQRFGLGLVRFTNSGTEANLMALATAVEYTRRRKVLVFRGGYHGGVLTFGEKPGPLTVPHEWVLADYNDLAGTRERIRENAGDLAAVLVEPMLGSGGAIPADPGFLEMLREEASAAKALLIFDEVMTSRLPRPAPTPDLMTLGKYLGGGMSFGAFGGRADIMAYFDPTRNGHLSHAGTFNNNVLTMSAGVAALSEVLTDAALADLNARGDRLRTALNELFAREGVSMHASGLGSILNLHFVTGPIHRVEDAAAADARLRQLLFLHLVHHGFWIAQRGLIALSLPITDADCDRLVTAIQGFIAEYREVLPRPRTSIRVIRGDITEQHVDAIVNAASPQMRGGGGVDGAIHRAAGPGLLQECVERFPEGLPVGGAGWTTAHDLPARWVIHAVGPVYGRGTRDQLVSAYANALRRADELGAVSVAFPLISAGIYGWPREDAIQAGFDGIAASGTAVRDIRFVTPHDEMARALEAALWRATPLRILQAVRVLHERGFEQVRALPGMSPSGMYWRVHVRAGSDDLLGYTTGNESDVAGRDVSAATTPDAVADHLLTLSPGLAPAADPGYVQWYRELMSLVEEHAALPIAFADYFDSAGGWEIGWGSGVRVPAPPE</sequence>
<dbReference type="PROSITE" id="PS51154">
    <property type="entry name" value="MACRO"/>
    <property type="match status" value="1"/>
</dbReference>
<dbReference type="Gene3D" id="3.40.220.10">
    <property type="entry name" value="Leucine Aminopeptidase, subunit E, domain 1"/>
    <property type="match status" value="1"/>
</dbReference>
<keyword evidence="2" id="KW-0663">Pyridoxal phosphate</keyword>
<reference evidence="4 5" key="1">
    <citation type="submission" date="2023-07" db="EMBL/GenBank/DDBJ databases">
        <title>Protaetiibacter sp. nov WY-16 isolated from soil.</title>
        <authorList>
            <person name="Liu B."/>
            <person name="Wan Y."/>
        </authorList>
    </citation>
    <scope>NUCLEOTIDE SEQUENCE [LARGE SCALE GENOMIC DNA]</scope>
    <source>
        <strain evidence="4 5">WY-16</strain>
    </source>
</reference>
<dbReference type="InterPro" id="IPR002589">
    <property type="entry name" value="Macro_dom"/>
</dbReference>
<keyword evidence="4" id="KW-0808">Transferase</keyword>
<evidence type="ECO:0000313" key="5">
    <source>
        <dbReference type="Proteomes" id="UP001241072"/>
    </source>
</evidence>
<dbReference type="InterPro" id="IPR015421">
    <property type="entry name" value="PyrdxlP-dep_Trfase_major"/>
</dbReference>
<dbReference type="GO" id="GO:0008483">
    <property type="term" value="F:transaminase activity"/>
    <property type="evidence" value="ECO:0007669"/>
    <property type="project" value="UniProtKB-KW"/>
</dbReference>
<comment type="caution">
    <text evidence="4">The sequence shown here is derived from an EMBL/GenBank/DDBJ whole genome shotgun (WGS) entry which is preliminary data.</text>
</comment>
<dbReference type="Gene3D" id="3.40.640.10">
    <property type="entry name" value="Type I PLP-dependent aspartate aminotransferase-like (Major domain)"/>
    <property type="match status" value="1"/>
</dbReference>